<evidence type="ECO:0000256" key="1">
    <source>
        <dbReference type="SAM" id="Phobius"/>
    </source>
</evidence>
<organism evidence="3 5">
    <name type="scientific">Plasmodiophora brassicae</name>
    <name type="common">Clubroot disease agent</name>
    <dbReference type="NCBI Taxonomy" id="37360"/>
    <lineage>
        <taxon>Eukaryota</taxon>
        <taxon>Sar</taxon>
        <taxon>Rhizaria</taxon>
        <taxon>Endomyxa</taxon>
        <taxon>Phytomyxea</taxon>
        <taxon>Plasmodiophorida</taxon>
        <taxon>Plasmodiophoridae</taxon>
        <taxon>Plasmodiophora</taxon>
    </lineage>
</organism>
<feature type="transmembrane region" description="Helical" evidence="1">
    <location>
        <begin position="247"/>
        <end position="268"/>
    </location>
</feature>
<keyword evidence="1" id="KW-0812">Transmembrane</keyword>
<name>A0A0G4IQ90_PLABS</name>
<evidence type="ECO:0000313" key="5">
    <source>
        <dbReference type="Proteomes" id="UP000039324"/>
    </source>
</evidence>
<geneLocation type="mitochondrion" evidence="4"/>
<evidence type="ECO:0000313" key="3">
    <source>
        <dbReference type="EMBL" id="CEO97314.1"/>
    </source>
</evidence>
<evidence type="ECO:0000313" key="4">
    <source>
        <dbReference type="EMBL" id="SPQ97620.1"/>
    </source>
</evidence>
<dbReference type="Proteomes" id="UP000290189">
    <property type="component" value="Unassembled WGS sequence"/>
</dbReference>
<dbReference type="EMBL" id="OVEO01000008">
    <property type="protein sequence ID" value="SPQ97620.1"/>
    <property type="molecule type" value="Genomic_DNA"/>
</dbReference>
<accession>A0A0G4IQ90</accession>
<feature type="chain" id="PRO_5035990718" description="H(+)-exporting diphosphatase" evidence="2">
    <location>
        <begin position="27"/>
        <end position="308"/>
    </location>
</feature>
<keyword evidence="5" id="KW-1185">Reference proteome</keyword>
<evidence type="ECO:0000256" key="2">
    <source>
        <dbReference type="SAM" id="SignalP"/>
    </source>
</evidence>
<reference evidence="3 5" key="1">
    <citation type="submission" date="2015-02" db="EMBL/GenBank/DDBJ databases">
        <authorList>
            <person name="Chooi Y.-H."/>
        </authorList>
    </citation>
    <scope>NUCLEOTIDE SEQUENCE [LARGE SCALE GENOMIC DNA]</scope>
    <source>
        <strain evidence="3">E3</strain>
    </source>
</reference>
<dbReference type="EMBL" id="CDSF01000079">
    <property type="protein sequence ID" value="CEO97314.1"/>
    <property type="molecule type" value="Genomic_DNA"/>
</dbReference>
<keyword evidence="1" id="KW-1133">Transmembrane helix</keyword>
<dbReference type="OrthoDB" id="10650837at2759"/>
<sequence length="308" mass="31749">MQAFFGFTALALVVVIAVAVTGQISTVDVENSLPVYSTEDPGTVDSIPQAVSAAGKRIPFHTVFDVESRVVKHACSKLCQGLVQPVLLVAGTLMLLAVAIAVVLPFIAMLAAAGGASVEALRTHRISYTNAAARQAVISAFASVGAAFGAQIAAAIILTIIFTVLPLRIASGVSKTLAPFLRVAGSCVSGMAASAANGQDVVIGAKCGSVYGAAMLVPQLWTQYCMPQDDNGKPDLSGRGCRCLNPLFWIDLGMLTSQIWIAILALFVSVPGYSHNMVGSGALMGLFGLGDIACIADKFPVPSLPPSN</sequence>
<keyword evidence="4" id="KW-0496">Mitochondrion</keyword>
<feature type="transmembrane region" description="Helical" evidence="1">
    <location>
        <begin position="136"/>
        <end position="165"/>
    </location>
</feature>
<protein>
    <recommendedName>
        <fullName evidence="7">H(+)-exporting diphosphatase</fullName>
    </recommendedName>
</protein>
<dbReference type="Proteomes" id="UP000039324">
    <property type="component" value="Unassembled WGS sequence"/>
</dbReference>
<evidence type="ECO:0008006" key="7">
    <source>
        <dbReference type="Google" id="ProtNLM"/>
    </source>
</evidence>
<evidence type="ECO:0000313" key="6">
    <source>
        <dbReference type="Proteomes" id="UP000290189"/>
    </source>
</evidence>
<feature type="transmembrane region" description="Helical" evidence="1">
    <location>
        <begin position="86"/>
        <end position="115"/>
    </location>
</feature>
<keyword evidence="1" id="KW-0472">Membrane</keyword>
<feature type="signal peptide" evidence="2">
    <location>
        <begin position="1"/>
        <end position="26"/>
    </location>
</feature>
<dbReference type="AlphaFoldDB" id="A0A0G4IQ90"/>
<reference evidence="4 6" key="2">
    <citation type="submission" date="2018-03" db="EMBL/GenBank/DDBJ databases">
        <authorList>
            <person name="Fogelqvist J."/>
        </authorList>
    </citation>
    <scope>NUCLEOTIDE SEQUENCE [LARGE SCALE GENOMIC DNA]</scope>
</reference>
<gene>
    <name evidence="3" type="ORF">PBRA_000659</name>
    <name evidence="4" type="ORF">PLBR_LOCUS4835</name>
</gene>
<keyword evidence="2" id="KW-0732">Signal</keyword>
<proteinExistence type="predicted"/>